<gene>
    <name evidence="1" type="ORF">PDESU_05512</name>
</gene>
<dbReference type="RefSeq" id="WP_136082432.1">
    <property type="nucleotide sequence ID" value="NZ_CAAHFG010000004.1"/>
</dbReference>
<sequence>MIHNPDYDMYTGLRRLDESTGIHDIPRDERIDIATRGFVPPFAALIACAYHRNLHMHKRLRIGVIKGACQYRESLLRLGGDNKALLDEFFWEPDGNVAAEQQAWFEELLDLSREGADPCQWPLQRFEDEVAEVIEMYLAARGKGLATEPATVLAVNDDVIDAMYEAHAWLRRYYPELLESKPKAAVAA</sequence>
<dbReference type="EMBL" id="CAAHFG010000004">
    <property type="protein sequence ID" value="VGO16920.1"/>
    <property type="molecule type" value="Genomic_DNA"/>
</dbReference>
<proteinExistence type="predicted"/>
<dbReference type="AlphaFoldDB" id="A0A6C2UA57"/>
<keyword evidence="2" id="KW-1185">Reference proteome</keyword>
<protein>
    <submittedName>
        <fullName evidence="1">Uncharacterized protein</fullName>
    </submittedName>
</protein>
<name>A0A6C2UA57_PONDE</name>
<dbReference type="Proteomes" id="UP000366872">
    <property type="component" value="Unassembled WGS sequence"/>
</dbReference>
<organism evidence="1 2">
    <name type="scientific">Pontiella desulfatans</name>
    <dbReference type="NCBI Taxonomy" id="2750659"/>
    <lineage>
        <taxon>Bacteria</taxon>
        <taxon>Pseudomonadati</taxon>
        <taxon>Kiritimatiellota</taxon>
        <taxon>Kiritimatiellia</taxon>
        <taxon>Kiritimatiellales</taxon>
        <taxon>Pontiellaceae</taxon>
        <taxon>Pontiella</taxon>
    </lineage>
</organism>
<accession>A0A6C2UA57</accession>
<evidence type="ECO:0000313" key="1">
    <source>
        <dbReference type="EMBL" id="VGO16920.1"/>
    </source>
</evidence>
<reference evidence="1 2" key="1">
    <citation type="submission" date="2019-04" db="EMBL/GenBank/DDBJ databases">
        <authorList>
            <person name="Van Vliet M D."/>
        </authorList>
    </citation>
    <scope>NUCLEOTIDE SEQUENCE [LARGE SCALE GENOMIC DNA]</scope>
    <source>
        <strain evidence="1 2">F1</strain>
    </source>
</reference>
<evidence type="ECO:0000313" key="2">
    <source>
        <dbReference type="Proteomes" id="UP000366872"/>
    </source>
</evidence>